<keyword evidence="5" id="KW-0732">Signal</keyword>
<dbReference type="Gene3D" id="2.115.10.20">
    <property type="entry name" value="Glycosyl hydrolase domain, family 43"/>
    <property type="match status" value="1"/>
</dbReference>
<dbReference type="CDD" id="cd09001">
    <property type="entry name" value="GH43_FsAxh1-like"/>
    <property type="match status" value="1"/>
</dbReference>
<dbReference type="EMBL" id="JAUKUD010000007">
    <property type="protein sequence ID" value="KAK0737962.1"/>
    <property type="molecule type" value="Genomic_DNA"/>
</dbReference>
<comment type="similarity">
    <text evidence="1 4">Belongs to the glycosyl hydrolase 43 family.</text>
</comment>
<keyword evidence="2 4" id="KW-0378">Hydrolase</keyword>
<dbReference type="GO" id="GO:0005975">
    <property type="term" value="P:carbohydrate metabolic process"/>
    <property type="evidence" value="ECO:0007669"/>
    <property type="project" value="InterPro"/>
</dbReference>
<comment type="caution">
    <text evidence="7">The sequence shown here is derived from an EMBL/GenBank/DDBJ whole genome shotgun (WGS) entry which is preliminary data.</text>
</comment>
<proteinExistence type="inferred from homology"/>
<name>A0AA40EGT0_9PEZI</name>
<keyword evidence="8" id="KW-1185">Reference proteome</keyword>
<evidence type="ECO:0000256" key="4">
    <source>
        <dbReference type="RuleBase" id="RU361187"/>
    </source>
</evidence>
<dbReference type="InterPro" id="IPR051795">
    <property type="entry name" value="Glycosyl_Hydrlase_43"/>
</dbReference>
<reference evidence="7" key="1">
    <citation type="submission" date="2023-06" db="EMBL/GenBank/DDBJ databases">
        <title>Genome-scale phylogeny and comparative genomics of the fungal order Sordariales.</title>
        <authorList>
            <consortium name="Lawrence Berkeley National Laboratory"/>
            <person name="Hensen N."/>
            <person name="Bonometti L."/>
            <person name="Westerberg I."/>
            <person name="Brannstrom I.O."/>
            <person name="Guillou S."/>
            <person name="Cros-Aarteil S."/>
            <person name="Calhoun S."/>
            <person name="Haridas S."/>
            <person name="Kuo A."/>
            <person name="Mondo S."/>
            <person name="Pangilinan J."/>
            <person name="Riley R."/>
            <person name="LaButti K."/>
            <person name="Andreopoulos B."/>
            <person name="Lipzen A."/>
            <person name="Chen C."/>
            <person name="Yanf M."/>
            <person name="Daum C."/>
            <person name="Ng V."/>
            <person name="Clum A."/>
            <person name="Steindorff A."/>
            <person name="Ohm R."/>
            <person name="Martin F."/>
            <person name="Silar P."/>
            <person name="Natvig D."/>
            <person name="Lalanne C."/>
            <person name="Gautier V."/>
            <person name="Ament-velasquez S.L."/>
            <person name="Kruys A."/>
            <person name="Hutchinson M.I."/>
            <person name="Powell A.J."/>
            <person name="Barry K."/>
            <person name="Miller A.N."/>
            <person name="Grigoriev I.V."/>
            <person name="Debuchy R."/>
            <person name="Gladieux P."/>
            <person name="Thoren M.H."/>
            <person name="Johannesson H."/>
        </authorList>
    </citation>
    <scope>NUCLEOTIDE SEQUENCE</scope>
    <source>
        <strain evidence="7">SMH3187-1</strain>
    </source>
</reference>
<organism evidence="7 8">
    <name type="scientific">Schizothecium vesticola</name>
    <dbReference type="NCBI Taxonomy" id="314040"/>
    <lineage>
        <taxon>Eukaryota</taxon>
        <taxon>Fungi</taxon>
        <taxon>Dikarya</taxon>
        <taxon>Ascomycota</taxon>
        <taxon>Pezizomycotina</taxon>
        <taxon>Sordariomycetes</taxon>
        <taxon>Sordariomycetidae</taxon>
        <taxon>Sordariales</taxon>
        <taxon>Schizotheciaceae</taxon>
        <taxon>Schizothecium</taxon>
    </lineage>
</organism>
<dbReference type="InterPro" id="IPR013320">
    <property type="entry name" value="ConA-like_dom_sf"/>
</dbReference>
<dbReference type="SUPFAM" id="SSF75005">
    <property type="entry name" value="Arabinanase/levansucrase/invertase"/>
    <property type="match status" value="1"/>
</dbReference>
<dbReference type="Pfam" id="PF04616">
    <property type="entry name" value="Glyco_hydro_43"/>
    <property type="match status" value="1"/>
</dbReference>
<dbReference type="PANTHER" id="PTHR42812:SF15">
    <property type="entry name" value="HYDROLASE, PUTATIVE (AFU_ORTHOLOGUE AFUA_2G00930)-RELATED"/>
    <property type="match status" value="1"/>
</dbReference>
<evidence type="ECO:0000259" key="6">
    <source>
        <dbReference type="Pfam" id="PF17851"/>
    </source>
</evidence>
<accession>A0AA40EGT0</accession>
<dbReference type="SUPFAM" id="SSF49899">
    <property type="entry name" value="Concanavalin A-like lectins/glucanases"/>
    <property type="match status" value="1"/>
</dbReference>
<sequence length="540" mass="59771">MKTMWSVTIRTIVALWTLALEVTAQSNFSNPVFYQDLADVDIMRHGDTFYYSASTMHFSPGAPILRSFDLVNWEYFSHSVPWLDFTPGPAYNLSGNSAYNAGIYASFLNYNNQLKTWYWGGCITNDYKTYIYTAASPEGPWSKKNVINSCYYDCGMLVDDDGTMYVVFLTSWNTKQLYVAQLSADGKEVKRQQVWTTESSLSYVEGWRMYKRGGSYYILGVHPMDGNIILKGSSPWGPFTWKWLVRNGGTLVASARVPRQGGLVTLPNGTWYHMAFIDAYPGGRLPALAPVDWSTDGWPTARLVNGQWGKQYPYPLPPRAVKSIVGTDMFNNTSLGPQYEWNHNPDPAAYSLTADGLQLRTATVTDNFFMARNTLTHRILGPSSTLTIKLDYSKLAEGDRAGLVLFDYTAGWIGVVRESSSFRVVMWNGITLSENGWKPKSTGAQVASANISSSSGGGGGGSIWLRTKVNVLPGTQQGTFQYSTDGTTFVNLGNAVTIVNDKIFFMGWRYGVFNFATKARGGSVMPRFLGAGPVGHAMGK</sequence>
<dbReference type="InterPro" id="IPR006710">
    <property type="entry name" value="Glyco_hydro_43"/>
</dbReference>
<evidence type="ECO:0000313" key="7">
    <source>
        <dbReference type="EMBL" id="KAK0737962.1"/>
    </source>
</evidence>
<feature type="signal peptide" evidence="5">
    <location>
        <begin position="1"/>
        <end position="24"/>
    </location>
</feature>
<evidence type="ECO:0000256" key="5">
    <source>
        <dbReference type="SAM" id="SignalP"/>
    </source>
</evidence>
<feature type="chain" id="PRO_5041254886" evidence="5">
    <location>
        <begin position="25"/>
        <end position="540"/>
    </location>
</feature>
<dbReference type="InterPro" id="IPR023296">
    <property type="entry name" value="Glyco_hydro_beta-prop_sf"/>
</dbReference>
<evidence type="ECO:0000256" key="2">
    <source>
        <dbReference type="ARBA" id="ARBA00022801"/>
    </source>
</evidence>
<feature type="domain" description="Beta-xylosidase C-terminal Concanavalin A-like" evidence="6">
    <location>
        <begin position="328"/>
        <end position="521"/>
    </location>
</feature>
<dbReference type="Pfam" id="PF17851">
    <property type="entry name" value="GH43_C2"/>
    <property type="match status" value="1"/>
</dbReference>
<gene>
    <name evidence="7" type="ORF">B0T18DRAFT_450051</name>
</gene>
<evidence type="ECO:0000256" key="1">
    <source>
        <dbReference type="ARBA" id="ARBA00009865"/>
    </source>
</evidence>
<dbReference type="Proteomes" id="UP001172155">
    <property type="component" value="Unassembled WGS sequence"/>
</dbReference>
<evidence type="ECO:0000256" key="3">
    <source>
        <dbReference type="ARBA" id="ARBA00023295"/>
    </source>
</evidence>
<dbReference type="InterPro" id="IPR041542">
    <property type="entry name" value="GH43_C2"/>
</dbReference>
<evidence type="ECO:0000313" key="8">
    <source>
        <dbReference type="Proteomes" id="UP001172155"/>
    </source>
</evidence>
<dbReference type="PANTHER" id="PTHR42812">
    <property type="entry name" value="BETA-XYLOSIDASE"/>
    <property type="match status" value="1"/>
</dbReference>
<dbReference type="GO" id="GO:0004553">
    <property type="term" value="F:hydrolase activity, hydrolyzing O-glycosyl compounds"/>
    <property type="evidence" value="ECO:0007669"/>
    <property type="project" value="InterPro"/>
</dbReference>
<protein>
    <submittedName>
        <fullName evidence="7">Xylosidase/glycosyl hydrolase</fullName>
    </submittedName>
</protein>
<dbReference type="AlphaFoldDB" id="A0AA40EGT0"/>
<keyword evidence="3 4" id="KW-0326">Glycosidase</keyword>
<dbReference type="Gene3D" id="2.60.120.200">
    <property type="match status" value="1"/>
</dbReference>